<dbReference type="RefSeq" id="WP_054964614.1">
    <property type="nucleotide sequence ID" value="NZ_FMUN01000010.1"/>
</dbReference>
<protein>
    <submittedName>
        <fullName evidence="2">Uncharacterized protein</fullName>
    </submittedName>
</protein>
<proteinExistence type="predicted"/>
<dbReference type="AlphaFoldDB" id="A0A0P9EH27"/>
<accession>A0A0P9EH27</accession>
<dbReference type="STRING" id="381306.AN478_00190"/>
<evidence type="ECO:0000313" key="3">
    <source>
        <dbReference type="Proteomes" id="UP000183104"/>
    </source>
</evidence>
<name>A0A0P9EH27_9GAMM</name>
<feature type="signal peptide" evidence="1">
    <location>
        <begin position="1"/>
        <end position="17"/>
    </location>
</feature>
<gene>
    <name evidence="2" type="ORF">SAMN05661077_0008</name>
</gene>
<evidence type="ECO:0000256" key="1">
    <source>
        <dbReference type="SAM" id="SignalP"/>
    </source>
</evidence>
<dbReference type="Proteomes" id="UP000183104">
    <property type="component" value="Unassembled WGS sequence"/>
</dbReference>
<keyword evidence="1" id="KW-0732">Signal</keyword>
<dbReference type="EMBL" id="FMUN01000010">
    <property type="protein sequence ID" value="SCY64779.1"/>
    <property type="molecule type" value="Genomic_DNA"/>
</dbReference>
<organism evidence="2 3">
    <name type="scientific">Thiohalorhabdus denitrificans</name>
    <dbReference type="NCBI Taxonomy" id="381306"/>
    <lineage>
        <taxon>Bacteria</taxon>
        <taxon>Pseudomonadati</taxon>
        <taxon>Pseudomonadota</taxon>
        <taxon>Gammaproteobacteria</taxon>
        <taxon>Thiohalorhabdales</taxon>
        <taxon>Thiohalorhabdaceae</taxon>
        <taxon>Thiohalorhabdus</taxon>
    </lineage>
</organism>
<dbReference type="OrthoDB" id="5904442at2"/>
<reference evidence="3" key="1">
    <citation type="submission" date="2016-10" db="EMBL/GenBank/DDBJ databases">
        <authorList>
            <person name="Varghese N."/>
        </authorList>
    </citation>
    <scope>NUCLEOTIDE SEQUENCE [LARGE SCALE GENOMIC DNA]</scope>
    <source>
        <strain evidence="3">HL 19</strain>
    </source>
</reference>
<feature type="chain" id="PRO_5010433628" evidence="1">
    <location>
        <begin position="18"/>
        <end position="108"/>
    </location>
</feature>
<evidence type="ECO:0000313" key="2">
    <source>
        <dbReference type="EMBL" id="SCY64779.1"/>
    </source>
</evidence>
<dbReference type="PROSITE" id="PS51257">
    <property type="entry name" value="PROKAR_LIPOPROTEIN"/>
    <property type="match status" value="1"/>
</dbReference>
<sequence length="108" mass="11967">MPRFFVFLVIFAGMALAGCNFVGDFSDAQESQQQVTEELSTALGGDVQVGWNIHNGTLQRVSVHLPEEIASDRTFEDLKGVIAPVVTRHFEERPSQLQIAVVVPKQRL</sequence>
<keyword evidence="3" id="KW-1185">Reference proteome</keyword>